<sequence>MTHTLYREGTVESLKNDFVLVITGAKGFNKKGCAPRLRQMLRIVSSFNPINMGSMEVGNLGRGMPPKEIINNVTDAAIMQAAFDDKETVIEVLKALKEADLGISVTISGLTEEVKDIMRRAGVGDHPHTSNLALGFMGRREKAPSDEARLITTMCGHAMISERIVNHLLEMIKDDRITPMDAAIRLSRQCTCGAFNTVRAAQILEELGGK</sequence>
<accession>A0A0M0BKY7</accession>
<gene>
    <name evidence="1" type="ORF">AC482_07275</name>
</gene>
<evidence type="ECO:0000313" key="2">
    <source>
        <dbReference type="Proteomes" id="UP000037210"/>
    </source>
</evidence>
<dbReference type="AlphaFoldDB" id="A0A0M0BKY7"/>
<comment type="caution">
    <text evidence="1">The sequence shown here is derived from an EMBL/GenBank/DDBJ whole genome shotgun (WGS) entry which is preliminary data.</text>
</comment>
<dbReference type="Proteomes" id="UP000037210">
    <property type="component" value="Unassembled WGS sequence"/>
</dbReference>
<evidence type="ECO:0000313" key="1">
    <source>
        <dbReference type="EMBL" id="KON29044.1"/>
    </source>
</evidence>
<dbReference type="EMBL" id="LFWZ01000075">
    <property type="protein sequence ID" value="KON29044.1"/>
    <property type="molecule type" value="Genomic_DNA"/>
</dbReference>
<name>A0A0M0BKY7_9ARCH</name>
<reference evidence="1 2" key="1">
    <citation type="submission" date="2015-06" db="EMBL/GenBank/DDBJ databases">
        <title>New insights into the roles of widespread benthic archaea in carbon and nitrogen cycling.</title>
        <authorList>
            <person name="Lazar C.S."/>
            <person name="Baker B.J."/>
            <person name="Seitz K.W."/>
            <person name="Hyde A.S."/>
            <person name="Dick G.J."/>
            <person name="Hinrichs K.-U."/>
            <person name="Teske A.P."/>
        </authorList>
    </citation>
    <scope>NUCLEOTIDE SEQUENCE [LARGE SCALE GENOMIC DNA]</scope>
    <source>
        <strain evidence="1">DG-45</strain>
    </source>
</reference>
<organism evidence="1 2">
    <name type="scientific">miscellaneous Crenarchaeota group-15 archaeon DG-45</name>
    <dbReference type="NCBI Taxonomy" id="1685127"/>
    <lineage>
        <taxon>Archaea</taxon>
        <taxon>Candidatus Bathyarchaeota</taxon>
        <taxon>MCG-15</taxon>
    </lineage>
</organism>
<proteinExistence type="predicted"/>
<protein>
    <submittedName>
        <fullName evidence="1">Uncharacterized protein</fullName>
    </submittedName>
</protein>